<keyword evidence="1" id="KW-0472">Membrane</keyword>
<feature type="transmembrane region" description="Helical" evidence="1">
    <location>
        <begin position="229"/>
        <end position="252"/>
    </location>
</feature>
<dbReference type="GO" id="GO:0016020">
    <property type="term" value="C:membrane"/>
    <property type="evidence" value="ECO:0007669"/>
    <property type="project" value="InterPro"/>
</dbReference>
<dbReference type="SUPFAM" id="SSF103481">
    <property type="entry name" value="Multidrug resistance efflux transporter EmrE"/>
    <property type="match status" value="2"/>
</dbReference>
<name>A0A8S4C226_9ACAR</name>
<feature type="transmembrane region" description="Helical" evidence="1">
    <location>
        <begin position="6"/>
        <end position="26"/>
    </location>
</feature>
<keyword evidence="1" id="KW-0812">Transmembrane</keyword>
<gene>
    <name evidence="3" type="ORF">MHYMCMPASI_00406</name>
</gene>
<feature type="transmembrane region" description="Helical" evidence="1">
    <location>
        <begin position="122"/>
        <end position="141"/>
    </location>
</feature>
<feature type="transmembrane region" description="Helical" evidence="1">
    <location>
        <begin position="38"/>
        <end position="56"/>
    </location>
</feature>
<evidence type="ECO:0000313" key="3">
    <source>
        <dbReference type="EMBL" id="CAG7591164.1"/>
    </source>
</evidence>
<comment type="caution">
    <text evidence="3">The sequence shown here is derived from an EMBL/GenBank/DDBJ whole genome shotgun (WGS) entry which is preliminary data.</text>
</comment>
<keyword evidence="4" id="KW-1185">Reference proteome</keyword>
<proteinExistence type="predicted"/>
<dbReference type="InterPro" id="IPR037185">
    <property type="entry name" value="EmrE-like"/>
</dbReference>
<organism evidence="3 4">
    <name type="scientific">Hyalomma marginatum</name>
    <dbReference type="NCBI Taxonomy" id="34627"/>
    <lineage>
        <taxon>Eukaryota</taxon>
        <taxon>Metazoa</taxon>
        <taxon>Ecdysozoa</taxon>
        <taxon>Arthropoda</taxon>
        <taxon>Chelicerata</taxon>
        <taxon>Arachnida</taxon>
        <taxon>Acari</taxon>
        <taxon>Parasitiformes</taxon>
        <taxon>Ixodida</taxon>
        <taxon>Ixodoidea</taxon>
        <taxon>Ixodidae</taxon>
        <taxon>Hyalomminae</taxon>
        <taxon>Hyalomma</taxon>
    </lineage>
</organism>
<dbReference type="PANTHER" id="PTHR22911">
    <property type="entry name" value="ACYL-MALONYL CONDENSING ENZYME-RELATED"/>
    <property type="match status" value="1"/>
</dbReference>
<feature type="transmembrane region" description="Helical" evidence="1">
    <location>
        <begin position="161"/>
        <end position="182"/>
    </location>
</feature>
<keyword evidence="1" id="KW-1133">Transmembrane helix</keyword>
<feature type="transmembrane region" description="Helical" evidence="1">
    <location>
        <begin position="264"/>
        <end position="287"/>
    </location>
</feature>
<feature type="transmembrane region" description="Helical" evidence="1">
    <location>
        <begin position="94"/>
        <end position="115"/>
    </location>
</feature>
<dbReference type="Proteomes" id="UP000837675">
    <property type="component" value="Unassembled WGS sequence"/>
</dbReference>
<feature type="domain" description="EamA" evidence="2">
    <location>
        <begin position="7"/>
        <end position="139"/>
    </location>
</feature>
<sequence length="323" mass="36985">MSHQNAKGIGLMVINALSLAVLYAVMKMVTVSLNSNQAVFFYKFSVFLFILPWIFYKDGIKAIQTQNIKLHFYRSIFSTTGSLTLMHSLNYLKLIDITVLTYLEQMLWLIIGTLFFNEKLNYYKVAAILFGFAGGFFIVRPELIHNIFFGNQIEIPEFNKAYIFIAITILCWSINSTLVKVLGHRKASNKAQLFYVMSFASLFSYIVAFIDWNLIDFFGFIIYVPGQLHFPFCLGIEAWQIVGIATSALFYLIHNVAFFNAMKYGEMTVIAPFVYFKLVFAGILGYIIFGEAPKMSTSYIGYSFIVIAGLLVVWSQYKQHKKN</sequence>
<dbReference type="AlphaFoldDB" id="A0A8S4C226"/>
<feature type="transmembrane region" description="Helical" evidence="1">
    <location>
        <begin position="299"/>
        <end position="317"/>
    </location>
</feature>
<dbReference type="InterPro" id="IPR000620">
    <property type="entry name" value="EamA_dom"/>
</dbReference>
<dbReference type="Pfam" id="PF00892">
    <property type="entry name" value="EamA"/>
    <property type="match status" value="1"/>
</dbReference>
<dbReference type="PANTHER" id="PTHR22911:SF103">
    <property type="entry name" value="BLR2811 PROTEIN"/>
    <property type="match status" value="1"/>
</dbReference>
<evidence type="ECO:0000256" key="1">
    <source>
        <dbReference type="SAM" id="Phobius"/>
    </source>
</evidence>
<evidence type="ECO:0000259" key="2">
    <source>
        <dbReference type="Pfam" id="PF00892"/>
    </source>
</evidence>
<dbReference type="EMBL" id="CAJVAF010000159">
    <property type="protein sequence ID" value="CAG7591164.1"/>
    <property type="molecule type" value="Genomic_DNA"/>
</dbReference>
<evidence type="ECO:0000313" key="4">
    <source>
        <dbReference type="Proteomes" id="UP000837675"/>
    </source>
</evidence>
<accession>A0A8S4C226</accession>
<feature type="transmembrane region" description="Helical" evidence="1">
    <location>
        <begin position="194"/>
        <end position="223"/>
    </location>
</feature>
<reference evidence="3" key="1">
    <citation type="submission" date="2021-06" db="EMBL/GenBank/DDBJ databases">
        <authorList>
            <person name="Nardi T."/>
            <person name="Nardi T."/>
        </authorList>
    </citation>
    <scope>NUCLEOTIDE SEQUENCE</scope>
</reference>
<protein>
    <submittedName>
        <fullName evidence="3">DMT family transporter</fullName>
    </submittedName>
</protein>